<keyword evidence="2" id="KW-1185">Reference proteome</keyword>
<comment type="caution">
    <text evidence="1">The sequence shown here is derived from an EMBL/GenBank/DDBJ whole genome shotgun (WGS) entry which is preliminary data.</text>
</comment>
<dbReference type="EMBL" id="JABAIA010000001">
    <property type="protein sequence ID" value="NLR63470.1"/>
    <property type="molecule type" value="Genomic_DNA"/>
</dbReference>
<organism evidence="1 2">
    <name type="scientific">Chitinophaga varians</name>
    <dbReference type="NCBI Taxonomy" id="2202339"/>
    <lineage>
        <taxon>Bacteria</taxon>
        <taxon>Pseudomonadati</taxon>
        <taxon>Bacteroidota</taxon>
        <taxon>Chitinophagia</taxon>
        <taxon>Chitinophagales</taxon>
        <taxon>Chitinophagaceae</taxon>
        <taxon>Chitinophaga</taxon>
    </lineage>
</organism>
<gene>
    <name evidence="1" type="ORF">HGH92_04045</name>
</gene>
<reference evidence="1 2" key="1">
    <citation type="submission" date="2020-04" db="EMBL/GenBank/DDBJ databases">
        <authorList>
            <person name="Yin C."/>
        </authorList>
    </citation>
    <scope>NUCLEOTIDE SEQUENCE [LARGE SCALE GENOMIC DNA]</scope>
    <source>
        <strain evidence="1 2">Ae27</strain>
    </source>
</reference>
<name>A0A847RBM6_9BACT</name>
<evidence type="ECO:0000313" key="1">
    <source>
        <dbReference type="EMBL" id="NLR63470.1"/>
    </source>
</evidence>
<dbReference type="AlphaFoldDB" id="A0A847RBM6"/>
<proteinExistence type="predicted"/>
<dbReference type="Proteomes" id="UP000570474">
    <property type="component" value="Unassembled WGS sequence"/>
</dbReference>
<evidence type="ECO:0000313" key="2">
    <source>
        <dbReference type="Proteomes" id="UP000570474"/>
    </source>
</evidence>
<sequence length="262" mass="30182">MAQAKPQASADTSWLRPSYDHVIMIEDKHVAEAAGNYLVDIPLEEHPDSNYVFLVNAHIPVEMFKATNTFYPSIKELTLIVPDWEYYHKVAEAATRNNMCAEPVTTNIYYHIRRNEGTMTVDSVRVAGEQPKLEFVTPRIPEDTLVVYRTESLGSACCPQDPQWKRGAENAAMIKNFERQHKVAITDTYRQNSGKEGEHTDYYTLPGLTRQQRLDFILARRWQWIVNKETKNIVFKPQFFTPTLVPVVKEGFRAMRKATADE</sequence>
<dbReference type="RefSeq" id="WP_168869466.1">
    <property type="nucleotide sequence ID" value="NZ_JABAIA010000001.1"/>
</dbReference>
<protein>
    <submittedName>
        <fullName evidence="1">Uncharacterized protein</fullName>
    </submittedName>
</protein>
<accession>A0A847RBM6</accession>